<evidence type="ECO:0000313" key="2">
    <source>
        <dbReference type="Proteomes" id="UP000800036"/>
    </source>
</evidence>
<name>A0A6A5V9B3_9PLEO</name>
<dbReference type="EMBL" id="ML976680">
    <property type="protein sequence ID" value="KAF1973438.1"/>
    <property type="molecule type" value="Genomic_DNA"/>
</dbReference>
<proteinExistence type="predicted"/>
<dbReference type="Proteomes" id="UP000800036">
    <property type="component" value="Unassembled WGS sequence"/>
</dbReference>
<dbReference type="AlphaFoldDB" id="A0A6A5V9B3"/>
<protein>
    <submittedName>
        <fullName evidence="1">Uncharacterized protein</fullName>
    </submittedName>
</protein>
<reference evidence="1" key="1">
    <citation type="journal article" date="2020" name="Stud. Mycol.">
        <title>101 Dothideomycetes genomes: a test case for predicting lifestyles and emergence of pathogens.</title>
        <authorList>
            <person name="Haridas S."/>
            <person name="Albert R."/>
            <person name="Binder M."/>
            <person name="Bloem J."/>
            <person name="Labutti K."/>
            <person name="Salamov A."/>
            <person name="Andreopoulos B."/>
            <person name="Baker S."/>
            <person name="Barry K."/>
            <person name="Bills G."/>
            <person name="Bluhm B."/>
            <person name="Cannon C."/>
            <person name="Castanera R."/>
            <person name="Culley D."/>
            <person name="Daum C."/>
            <person name="Ezra D."/>
            <person name="Gonzalez J."/>
            <person name="Henrissat B."/>
            <person name="Kuo A."/>
            <person name="Liang C."/>
            <person name="Lipzen A."/>
            <person name="Lutzoni F."/>
            <person name="Magnuson J."/>
            <person name="Mondo S."/>
            <person name="Nolan M."/>
            <person name="Ohm R."/>
            <person name="Pangilinan J."/>
            <person name="Park H.-J."/>
            <person name="Ramirez L."/>
            <person name="Alfaro M."/>
            <person name="Sun H."/>
            <person name="Tritt A."/>
            <person name="Yoshinaga Y."/>
            <person name="Zwiers L.-H."/>
            <person name="Turgeon B."/>
            <person name="Goodwin S."/>
            <person name="Spatafora J."/>
            <person name="Crous P."/>
            <person name="Grigoriev I."/>
        </authorList>
    </citation>
    <scope>NUCLEOTIDE SEQUENCE</scope>
    <source>
        <strain evidence="1">CBS 107.79</strain>
    </source>
</reference>
<accession>A0A6A5V9B3</accession>
<evidence type="ECO:0000313" key="1">
    <source>
        <dbReference type="EMBL" id="KAF1973438.1"/>
    </source>
</evidence>
<organism evidence="1 2">
    <name type="scientific">Bimuria novae-zelandiae CBS 107.79</name>
    <dbReference type="NCBI Taxonomy" id="1447943"/>
    <lineage>
        <taxon>Eukaryota</taxon>
        <taxon>Fungi</taxon>
        <taxon>Dikarya</taxon>
        <taxon>Ascomycota</taxon>
        <taxon>Pezizomycotina</taxon>
        <taxon>Dothideomycetes</taxon>
        <taxon>Pleosporomycetidae</taxon>
        <taxon>Pleosporales</taxon>
        <taxon>Massarineae</taxon>
        <taxon>Didymosphaeriaceae</taxon>
        <taxon>Bimuria</taxon>
    </lineage>
</organism>
<sequence length="129" mass="14751">MDSSSTALFKFDPTDHVYTLLVAGSEYQVNVHESVLTQSSRFLQAAVKTERVQWLYSKGDPVPSEEENLNGNQIFAADLYLFSEKILDEKFARVILQWFDDRRGELCGEAARILYLHISEARDAPKFLC</sequence>
<gene>
    <name evidence="1" type="ORF">BU23DRAFT_568147</name>
</gene>
<keyword evidence="2" id="KW-1185">Reference proteome</keyword>